<keyword evidence="3" id="KW-1185">Reference proteome</keyword>
<comment type="caution">
    <text evidence="2">The sequence shown here is derived from an EMBL/GenBank/DDBJ whole genome shotgun (WGS) entry which is preliminary data.</text>
</comment>
<dbReference type="InterPro" id="IPR002885">
    <property type="entry name" value="PPR_rpt"/>
</dbReference>
<evidence type="ECO:0008006" key="4">
    <source>
        <dbReference type="Google" id="ProtNLM"/>
    </source>
</evidence>
<dbReference type="Gene3D" id="1.25.40.10">
    <property type="entry name" value="Tetratricopeptide repeat domain"/>
    <property type="match status" value="2"/>
</dbReference>
<gene>
    <name evidence="2" type="ORF">D9757_000025</name>
</gene>
<dbReference type="Proteomes" id="UP000518752">
    <property type="component" value="Unassembled WGS sequence"/>
</dbReference>
<evidence type="ECO:0000313" key="2">
    <source>
        <dbReference type="EMBL" id="KAF5393610.1"/>
    </source>
</evidence>
<evidence type="ECO:0000313" key="3">
    <source>
        <dbReference type="Proteomes" id="UP000518752"/>
    </source>
</evidence>
<sequence>MCSLPRLASRLPIAQLCTHSRRLTTNVRFRSKNYNPSKESTPKTLLEPHILSSRLIKLCNERQIDKAVDMLKNSPLDAQNVPVWNTLIWECLKGKRFRLAYELYIDMKRRGHRPNTRTFQTLMNGISRIDNWDAYPKQLSHAQTIYQAFIRHVASVKQHDPSSTELSVAPIASYMKILGAAAVHQDMFDVYYSLDSDGVLTPDHFLFTAMFQALSVQPTTESGDFLPNAASAKLLWNLMLKARRKANFPIDGHLVSSAIVALSRGRPTDQAFAFSLAEEHFGLSPDGDASPRSREAKEIIHLEPQSLAAILTLCRHSSRPLYAIELFTTVLGRPESQGGASIIDRAHVEQALQSLIAAGAGAPSSSQKGLELVEWMLAQEVKLPSSTASKIRPKYSTFNLLISHLCRTDNNWPVAARAFDMMTGYHCHDFMDGVQRPTPRLDARSTGRNISPTLEILSSMVRIAVDCQDRANIRQALRIVHHFRIVPFLSAPQSQKTFKDTYFYASKLARAVMEGLHLLSTHSGERDRPRDGDVARWKILESEAREVLGSEYAHAP</sequence>
<dbReference type="EMBL" id="JAACJN010000001">
    <property type="protein sequence ID" value="KAF5393610.1"/>
    <property type="molecule type" value="Genomic_DNA"/>
</dbReference>
<accession>A0A8H5I1Y0</accession>
<evidence type="ECO:0000256" key="1">
    <source>
        <dbReference type="PROSITE-ProRule" id="PRU00708"/>
    </source>
</evidence>
<dbReference type="NCBIfam" id="TIGR00756">
    <property type="entry name" value="PPR"/>
    <property type="match status" value="1"/>
</dbReference>
<name>A0A8H5I1Y0_9AGAR</name>
<dbReference type="PANTHER" id="PTHR45613">
    <property type="entry name" value="PENTATRICOPEPTIDE REPEAT-CONTAINING PROTEIN"/>
    <property type="match status" value="1"/>
</dbReference>
<protein>
    <recommendedName>
        <fullName evidence="4">Pentatricopeptide repeat-containing protein</fullName>
    </recommendedName>
</protein>
<dbReference type="Pfam" id="PF13041">
    <property type="entry name" value="PPR_2"/>
    <property type="match status" value="1"/>
</dbReference>
<dbReference type="InterPro" id="IPR011990">
    <property type="entry name" value="TPR-like_helical_dom_sf"/>
</dbReference>
<organism evidence="2 3">
    <name type="scientific">Collybiopsis confluens</name>
    <dbReference type="NCBI Taxonomy" id="2823264"/>
    <lineage>
        <taxon>Eukaryota</taxon>
        <taxon>Fungi</taxon>
        <taxon>Dikarya</taxon>
        <taxon>Basidiomycota</taxon>
        <taxon>Agaricomycotina</taxon>
        <taxon>Agaricomycetes</taxon>
        <taxon>Agaricomycetidae</taxon>
        <taxon>Agaricales</taxon>
        <taxon>Marasmiineae</taxon>
        <taxon>Omphalotaceae</taxon>
        <taxon>Collybiopsis</taxon>
    </lineage>
</organism>
<dbReference type="AlphaFoldDB" id="A0A8H5I1Y0"/>
<feature type="repeat" description="PPR" evidence="1">
    <location>
        <begin position="80"/>
        <end position="114"/>
    </location>
</feature>
<dbReference type="PROSITE" id="PS51375">
    <property type="entry name" value="PPR"/>
    <property type="match status" value="1"/>
</dbReference>
<reference evidence="2 3" key="1">
    <citation type="journal article" date="2020" name="ISME J.">
        <title>Uncovering the hidden diversity of litter-decomposition mechanisms in mushroom-forming fungi.</title>
        <authorList>
            <person name="Floudas D."/>
            <person name="Bentzer J."/>
            <person name="Ahren D."/>
            <person name="Johansson T."/>
            <person name="Persson P."/>
            <person name="Tunlid A."/>
        </authorList>
    </citation>
    <scope>NUCLEOTIDE SEQUENCE [LARGE SCALE GENOMIC DNA]</scope>
    <source>
        <strain evidence="2 3">CBS 406.79</strain>
    </source>
</reference>
<dbReference type="PANTHER" id="PTHR45613:SF9">
    <property type="entry name" value="MITOCHONDRIAL GROUP I INTRON SPLICING FACTOR CCM1"/>
    <property type="match status" value="1"/>
</dbReference>
<proteinExistence type="predicted"/>
<dbReference type="OrthoDB" id="185373at2759"/>